<dbReference type="PANTHER" id="PTHR18952">
    <property type="entry name" value="CARBONIC ANHYDRASE"/>
    <property type="match status" value="1"/>
</dbReference>
<comment type="similarity">
    <text evidence="1">Belongs to the alpha-carbonic anhydrase family.</text>
</comment>
<dbReference type="SMART" id="SM01057">
    <property type="entry name" value="Carb_anhydrase"/>
    <property type="match status" value="1"/>
</dbReference>
<name>A0A8J1TEI1_OWEFU</name>
<dbReference type="GO" id="GO:0004089">
    <property type="term" value="F:carbonate dehydratase activity"/>
    <property type="evidence" value="ECO:0007669"/>
    <property type="project" value="InterPro"/>
</dbReference>
<dbReference type="GO" id="GO:0006730">
    <property type="term" value="P:one-carbon metabolic process"/>
    <property type="evidence" value="ECO:0007669"/>
    <property type="project" value="TreeGrafter"/>
</dbReference>
<reference evidence="2" key="1">
    <citation type="submission" date="2022-03" db="EMBL/GenBank/DDBJ databases">
        <authorList>
            <person name="Martin C."/>
        </authorList>
    </citation>
    <scope>NUCLEOTIDE SEQUENCE</scope>
</reference>
<organism evidence="2 3">
    <name type="scientific">Owenia fusiformis</name>
    <name type="common">Polychaete worm</name>
    <dbReference type="NCBI Taxonomy" id="6347"/>
    <lineage>
        <taxon>Eukaryota</taxon>
        <taxon>Metazoa</taxon>
        <taxon>Spiralia</taxon>
        <taxon>Lophotrochozoa</taxon>
        <taxon>Annelida</taxon>
        <taxon>Polychaeta</taxon>
        <taxon>Sedentaria</taxon>
        <taxon>Canalipalpata</taxon>
        <taxon>Sabellida</taxon>
        <taxon>Oweniida</taxon>
        <taxon>Oweniidae</taxon>
        <taxon>Owenia</taxon>
    </lineage>
</organism>
<dbReference type="OrthoDB" id="5978072at2759"/>
<dbReference type="InterPro" id="IPR023561">
    <property type="entry name" value="Carbonic_anhydrase_a-class"/>
</dbReference>
<dbReference type="AlphaFoldDB" id="A0A8J1TEI1"/>
<dbReference type="Gene3D" id="3.10.200.10">
    <property type="entry name" value="Alpha carbonic anhydrase"/>
    <property type="match status" value="1"/>
</dbReference>
<keyword evidence="3" id="KW-1185">Reference proteome</keyword>
<proteinExistence type="inferred from homology"/>
<evidence type="ECO:0000313" key="2">
    <source>
        <dbReference type="EMBL" id="CAH1776302.1"/>
    </source>
</evidence>
<evidence type="ECO:0000256" key="1">
    <source>
        <dbReference type="ARBA" id="ARBA00010718"/>
    </source>
</evidence>
<dbReference type="EMBL" id="CAIIXF020000002">
    <property type="protein sequence ID" value="CAH1776302.1"/>
    <property type="molecule type" value="Genomic_DNA"/>
</dbReference>
<dbReference type="Proteomes" id="UP000749559">
    <property type="component" value="Unassembled WGS sequence"/>
</dbReference>
<evidence type="ECO:0000313" key="3">
    <source>
        <dbReference type="Proteomes" id="UP000749559"/>
    </source>
</evidence>
<dbReference type="SUPFAM" id="SSF51069">
    <property type="entry name" value="Carbonic anhydrase"/>
    <property type="match status" value="1"/>
</dbReference>
<dbReference type="GO" id="GO:0008270">
    <property type="term" value="F:zinc ion binding"/>
    <property type="evidence" value="ECO:0007669"/>
    <property type="project" value="InterPro"/>
</dbReference>
<dbReference type="InterPro" id="IPR001148">
    <property type="entry name" value="CA_dom"/>
</dbReference>
<dbReference type="Pfam" id="PF00194">
    <property type="entry name" value="Carb_anhydrase"/>
    <property type="match status" value="1"/>
</dbReference>
<dbReference type="PROSITE" id="PS51144">
    <property type="entry name" value="ALPHA_CA_2"/>
    <property type="match status" value="1"/>
</dbReference>
<sequence>MKTNLGLCITLISLLESVYGTTWSEWWKYADGISGPEFWGLLNLEWTICTKGKRQSPVNIEPKRLVYDPYMKNIHIDQAHVGGWLLNNGHDIKFKIDDPAKPNSINITKGPLSYMYRVIDITIHFGSSDDLGSDHTIEGKSFPAEIQLTAFNSDIYANFTSAEVSPNGLTVIGILVQINEESTNREFEKLAQEFKRVKYKGNEVRVEDLSLHDLMPETYSFMTYEGSLTKPGCHETVTWVIMNRPIYISREHLESLRQAMTGDEENPNDPMANNNRPTMSLNRRTIRTNINFADPRPGCTMKKNLTYHANFPVLRSSISSDSYS</sequence>
<comment type="caution">
    <text evidence="2">The sequence shown here is derived from an EMBL/GenBank/DDBJ whole genome shotgun (WGS) entry which is preliminary data.</text>
</comment>
<dbReference type="PANTHER" id="PTHR18952:SF208">
    <property type="entry name" value="CARBONIC ANHYDRASE XA-RELATED"/>
    <property type="match status" value="1"/>
</dbReference>
<dbReference type="InterPro" id="IPR036398">
    <property type="entry name" value="CA_dom_sf"/>
</dbReference>
<protein>
    <submittedName>
        <fullName evidence="2">Uncharacterized protein</fullName>
    </submittedName>
</protein>
<gene>
    <name evidence="2" type="ORF">OFUS_LOCUS3487</name>
</gene>
<accession>A0A8J1TEI1</accession>